<protein>
    <submittedName>
        <fullName evidence="1">Uncharacterized protein</fullName>
    </submittedName>
</protein>
<proteinExistence type="predicted"/>
<dbReference type="OrthoDB" id="535916at2759"/>
<organism evidence="1 2">
    <name type="scientific">Carnegiea gigantea</name>
    <dbReference type="NCBI Taxonomy" id="171969"/>
    <lineage>
        <taxon>Eukaryota</taxon>
        <taxon>Viridiplantae</taxon>
        <taxon>Streptophyta</taxon>
        <taxon>Embryophyta</taxon>
        <taxon>Tracheophyta</taxon>
        <taxon>Spermatophyta</taxon>
        <taxon>Magnoliopsida</taxon>
        <taxon>eudicotyledons</taxon>
        <taxon>Gunneridae</taxon>
        <taxon>Pentapetalae</taxon>
        <taxon>Caryophyllales</taxon>
        <taxon>Cactineae</taxon>
        <taxon>Cactaceae</taxon>
        <taxon>Cactoideae</taxon>
        <taxon>Echinocereeae</taxon>
        <taxon>Carnegiea</taxon>
    </lineage>
</organism>
<reference evidence="1" key="1">
    <citation type="submission" date="2022-04" db="EMBL/GenBank/DDBJ databases">
        <title>Carnegiea gigantea Genome sequencing and assembly v2.</title>
        <authorList>
            <person name="Copetti D."/>
            <person name="Sanderson M.J."/>
            <person name="Burquez A."/>
            <person name="Wojciechowski M.F."/>
        </authorList>
    </citation>
    <scope>NUCLEOTIDE SEQUENCE</scope>
    <source>
        <strain evidence="1">SGP5-SGP5p</strain>
        <tissue evidence="1">Aerial part</tissue>
    </source>
</reference>
<evidence type="ECO:0000313" key="1">
    <source>
        <dbReference type="EMBL" id="KAJ8436356.1"/>
    </source>
</evidence>
<dbReference type="EMBL" id="JAKOGI010000349">
    <property type="protein sequence ID" value="KAJ8436356.1"/>
    <property type="molecule type" value="Genomic_DNA"/>
</dbReference>
<gene>
    <name evidence="1" type="ORF">Cgig2_009921</name>
</gene>
<name>A0A9Q1K4N2_9CARY</name>
<keyword evidence="2" id="KW-1185">Reference proteome</keyword>
<dbReference type="AlphaFoldDB" id="A0A9Q1K4N2"/>
<comment type="caution">
    <text evidence="1">The sequence shown here is derived from an EMBL/GenBank/DDBJ whole genome shotgun (WGS) entry which is preliminary data.</text>
</comment>
<evidence type="ECO:0000313" key="2">
    <source>
        <dbReference type="Proteomes" id="UP001153076"/>
    </source>
</evidence>
<sequence length="163" mass="17925">MSSCACRSPKIWMEPMKKNSAKILLRRPPSDIVLNLVPWSFNGVRVFKLRASTVGSSSESSSNFAKRIEQAWLISQLHTPCSNLCLLHVILATQKGLLNANGVREQVSSYLVTTCFVKFHPETPLVSYALEGDQSGALIVKGLDFVPNGWGSHQSARSSCYVV</sequence>
<accession>A0A9Q1K4N2</accession>
<dbReference type="Proteomes" id="UP001153076">
    <property type="component" value="Unassembled WGS sequence"/>
</dbReference>